<dbReference type="PANTHER" id="PTHR12300:SF117">
    <property type="entry name" value="LP05237P-RELATED"/>
    <property type="match status" value="1"/>
</dbReference>
<dbReference type="AlphaFoldDB" id="A0A8T2RVI9"/>
<dbReference type="GO" id="GO:0016020">
    <property type="term" value="C:membrane"/>
    <property type="evidence" value="ECO:0007669"/>
    <property type="project" value="UniProtKB-SubCell"/>
</dbReference>
<dbReference type="PANTHER" id="PTHR12300">
    <property type="entry name" value="HVA22-LIKE PROTEINS"/>
    <property type="match status" value="1"/>
</dbReference>
<evidence type="ECO:0000313" key="3">
    <source>
        <dbReference type="Proteomes" id="UP000825935"/>
    </source>
</evidence>
<dbReference type="EMBL" id="CM035429">
    <property type="protein sequence ID" value="KAH7299647.1"/>
    <property type="molecule type" value="Genomic_DNA"/>
</dbReference>
<name>A0A8T2RVI9_CERRI</name>
<evidence type="ECO:0000256" key="1">
    <source>
        <dbReference type="RuleBase" id="RU362006"/>
    </source>
</evidence>
<dbReference type="Proteomes" id="UP000825935">
    <property type="component" value="Chromosome 24"/>
</dbReference>
<sequence>MDLFFRIAILTLGYLYPAYKCFKLIDGGKPKYEQLYLWCQHWVVIAVLTGCERIADMFVSWFPFYSAMKLVFVIYLWHPDTKGAEHIYQAFIKPLMSNYIESMDLNPWFSKDETAKMLVGFWTKWMCHLQSDVLQVQDLANAEKSSNQDNVTVFSASVSDSPGRNLQDKQGKELICSKDQPQVMQSAIWLEEQKLQPKNYCSSQSLTVFSGQQQEPTQLHNCNASASQPVSERQTDFVAASTISEHPITTEEQVSEHPITIGKQVSQHPITAGKQDSEDLITTQKQVTVERVSEHLMTSGKQENIMLNKEETDFELVSHPTEVLRAELGDEGKRVKSRWWW</sequence>
<comment type="similarity">
    <text evidence="1">Belongs to the DP1 family.</text>
</comment>
<accession>A0A8T2RVI9</accession>
<proteinExistence type="inferred from homology"/>
<keyword evidence="3" id="KW-1185">Reference proteome</keyword>
<reference evidence="2" key="1">
    <citation type="submission" date="2021-08" db="EMBL/GenBank/DDBJ databases">
        <title>WGS assembly of Ceratopteris richardii.</title>
        <authorList>
            <person name="Marchant D.B."/>
            <person name="Chen G."/>
            <person name="Jenkins J."/>
            <person name="Shu S."/>
            <person name="Leebens-Mack J."/>
            <person name="Grimwood J."/>
            <person name="Schmutz J."/>
            <person name="Soltis P."/>
            <person name="Soltis D."/>
            <person name="Chen Z.-H."/>
        </authorList>
    </citation>
    <scope>NUCLEOTIDE SEQUENCE</scope>
    <source>
        <strain evidence="2">Whitten #5841</strain>
        <tissue evidence="2">Leaf</tissue>
    </source>
</reference>
<gene>
    <name evidence="2" type="ORF">KP509_24G022100</name>
</gene>
<dbReference type="InterPro" id="IPR004345">
    <property type="entry name" value="TB2_DP1_HVA22"/>
</dbReference>
<organism evidence="2 3">
    <name type="scientific">Ceratopteris richardii</name>
    <name type="common">Triangle waterfern</name>
    <dbReference type="NCBI Taxonomy" id="49495"/>
    <lineage>
        <taxon>Eukaryota</taxon>
        <taxon>Viridiplantae</taxon>
        <taxon>Streptophyta</taxon>
        <taxon>Embryophyta</taxon>
        <taxon>Tracheophyta</taxon>
        <taxon>Polypodiopsida</taxon>
        <taxon>Polypodiidae</taxon>
        <taxon>Polypodiales</taxon>
        <taxon>Pteridineae</taxon>
        <taxon>Pteridaceae</taxon>
        <taxon>Parkerioideae</taxon>
        <taxon>Ceratopteris</taxon>
    </lineage>
</organism>
<comment type="caution">
    <text evidence="2">The sequence shown here is derived from an EMBL/GenBank/DDBJ whole genome shotgun (WGS) entry which is preliminary data.</text>
</comment>
<comment type="subcellular location">
    <subcellularLocation>
        <location evidence="1">Membrane</location>
        <topology evidence="1">Multi-pass membrane protein</topology>
    </subcellularLocation>
</comment>
<protein>
    <recommendedName>
        <fullName evidence="1">HVA22-like protein</fullName>
    </recommendedName>
</protein>
<evidence type="ECO:0000313" key="2">
    <source>
        <dbReference type="EMBL" id="KAH7299647.1"/>
    </source>
</evidence>
<dbReference type="OrthoDB" id="10009287at2759"/>
<dbReference type="Pfam" id="PF03134">
    <property type="entry name" value="TB2_DP1_HVA22"/>
    <property type="match status" value="1"/>
</dbReference>